<protein>
    <submittedName>
        <fullName evidence="1">Uncharacterized protein</fullName>
    </submittedName>
</protein>
<organism evidence="1">
    <name type="scientific">marine sediment metagenome</name>
    <dbReference type="NCBI Taxonomy" id="412755"/>
    <lineage>
        <taxon>unclassified sequences</taxon>
        <taxon>metagenomes</taxon>
        <taxon>ecological metagenomes</taxon>
    </lineage>
</organism>
<name>X1JIX7_9ZZZZ</name>
<evidence type="ECO:0000313" key="1">
    <source>
        <dbReference type="EMBL" id="GAH93997.1"/>
    </source>
</evidence>
<dbReference type="SUPFAM" id="SSF109604">
    <property type="entry name" value="HD-domain/PDEase-like"/>
    <property type="match status" value="1"/>
</dbReference>
<feature type="non-terminal residue" evidence="1">
    <location>
        <position position="44"/>
    </location>
</feature>
<sequence length="44" mass="4856">AKLVDGTTKLGKLSLQALDEVVTKESQLENLRKMLVAMAEDLRV</sequence>
<reference evidence="1" key="1">
    <citation type="journal article" date="2014" name="Front. Microbiol.">
        <title>High frequency of phylogenetically diverse reductive dehalogenase-homologous genes in deep subseafloor sedimentary metagenomes.</title>
        <authorList>
            <person name="Kawai M."/>
            <person name="Futagami T."/>
            <person name="Toyoda A."/>
            <person name="Takaki Y."/>
            <person name="Nishi S."/>
            <person name="Hori S."/>
            <person name="Arai W."/>
            <person name="Tsubouchi T."/>
            <person name="Morono Y."/>
            <person name="Uchiyama I."/>
            <person name="Ito T."/>
            <person name="Fujiyama A."/>
            <person name="Inagaki F."/>
            <person name="Takami H."/>
        </authorList>
    </citation>
    <scope>NUCLEOTIDE SEQUENCE</scope>
    <source>
        <strain evidence="1">Expedition CK06-06</strain>
    </source>
</reference>
<proteinExistence type="predicted"/>
<gene>
    <name evidence="1" type="ORF">S03H2_72839</name>
</gene>
<accession>X1JIX7</accession>
<dbReference type="AlphaFoldDB" id="X1JIX7"/>
<feature type="non-terminal residue" evidence="1">
    <location>
        <position position="1"/>
    </location>
</feature>
<dbReference type="Pfam" id="PF13328">
    <property type="entry name" value="HD_4"/>
    <property type="match status" value="1"/>
</dbReference>
<dbReference type="EMBL" id="BARU01049517">
    <property type="protein sequence ID" value="GAH93997.1"/>
    <property type="molecule type" value="Genomic_DNA"/>
</dbReference>
<comment type="caution">
    <text evidence="1">The sequence shown here is derived from an EMBL/GenBank/DDBJ whole genome shotgun (WGS) entry which is preliminary data.</text>
</comment>